<comment type="caution">
    <text evidence="10">Lacks conserved residue(s) required for the propagation of feature annotation.</text>
</comment>
<dbReference type="PRINTS" id="PR00096">
    <property type="entry name" value="GATASE"/>
</dbReference>
<dbReference type="NCBIfam" id="TIGR01245">
    <property type="entry name" value="trpD"/>
    <property type="match status" value="1"/>
</dbReference>
<dbReference type="NCBIfam" id="NF011201">
    <property type="entry name" value="PRK14607.1"/>
    <property type="match status" value="1"/>
</dbReference>
<dbReference type="SUPFAM" id="SSF47648">
    <property type="entry name" value="Nucleoside phosphorylase/phosphoribosyltransferase N-terminal domain"/>
    <property type="match status" value="1"/>
</dbReference>
<feature type="binding site" evidence="10">
    <location>
        <begin position="275"/>
        <end position="276"/>
    </location>
    <ligand>
        <name>5-phospho-alpha-D-ribose 1-diphosphate</name>
        <dbReference type="ChEBI" id="CHEBI:58017"/>
    </ligand>
</feature>
<feature type="binding site" evidence="10">
    <location>
        <position position="284"/>
    </location>
    <ligand>
        <name>Mg(2+)</name>
        <dbReference type="ChEBI" id="CHEBI:18420"/>
        <label>1</label>
    </ligand>
</feature>
<evidence type="ECO:0000313" key="14">
    <source>
        <dbReference type="EMBL" id="AHC13639.1"/>
    </source>
</evidence>
<dbReference type="InterPro" id="IPR006221">
    <property type="entry name" value="TrpG/PapA_dom"/>
</dbReference>
<feature type="domain" description="Glutamine amidotransferase" evidence="11">
    <location>
        <begin position="4"/>
        <end position="186"/>
    </location>
</feature>
<dbReference type="PRINTS" id="PR00097">
    <property type="entry name" value="ANTSNTHASEII"/>
</dbReference>
<evidence type="ECO:0000256" key="2">
    <source>
        <dbReference type="ARBA" id="ARBA00022605"/>
    </source>
</evidence>
<dbReference type="InterPro" id="IPR017926">
    <property type="entry name" value="GATASE"/>
</dbReference>
<dbReference type="InterPro" id="IPR029062">
    <property type="entry name" value="Class_I_gatase-like"/>
</dbReference>
<feature type="binding site" evidence="10">
    <location>
        <begin position="282"/>
        <end position="285"/>
    </location>
    <ligand>
        <name>5-phospho-alpha-D-ribose 1-diphosphate</name>
        <dbReference type="ChEBI" id="CHEBI:58017"/>
    </ligand>
</feature>
<dbReference type="InterPro" id="IPR036320">
    <property type="entry name" value="Glycosyl_Trfase_fam3_N_dom_sf"/>
</dbReference>
<feature type="domain" description="Glycosyl transferase family 3" evidence="12">
    <location>
        <begin position="266"/>
        <end position="517"/>
    </location>
</feature>
<feature type="binding site" evidence="10">
    <location>
        <position position="303"/>
    </location>
    <ligand>
        <name>anthranilate</name>
        <dbReference type="ChEBI" id="CHEBI:16567"/>
        <label>1</label>
    </ligand>
</feature>
<gene>
    <name evidence="10" type="primary">trpD</name>
    <name evidence="14" type="ORF">L21SP2_0195</name>
</gene>
<evidence type="ECO:0000256" key="1">
    <source>
        <dbReference type="ARBA" id="ARBA00004907"/>
    </source>
</evidence>
<dbReference type="EMBL" id="CP006939">
    <property type="protein sequence ID" value="AHC13639.1"/>
    <property type="molecule type" value="Genomic_DNA"/>
</dbReference>
<accession>V5WDK3</accession>
<keyword evidence="4 10" id="KW-0808">Transferase</keyword>
<comment type="similarity">
    <text evidence="9">In the C-terminal section; belongs to the anthranilate phosphoribosyltransferase family.</text>
</comment>
<dbReference type="eggNOG" id="COG0547">
    <property type="taxonomic scope" value="Bacteria"/>
</dbReference>
<dbReference type="Proteomes" id="UP000018680">
    <property type="component" value="Chromosome"/>
</dbReference>
<evidence type="ECO:0000259" key="13">
    <source>
        <dbReference type="Pfam" id="PF02885"/>
    </source>
</evidence>
<sequence length="537" mass="57774">MICIIDNYDSFTHNLYQYFREICDLPVKVVRHDEITAEEVAGLNPSHIVISPGPGRPEDAGISLEVVKRYAGKIPILGVCLGHQAIAQAFGARIVQAQRIVHGKAEGMEHDGKGLFRSIPKAAPFTRYHSLAVEESTLNGDFEISSRASDGEIMGIRHREYILEGVQFHPESIASEDGKNLLKNFINYRREPFVAKDQLLKIMSGEHMSSKEAEGFMTELTEGKLSDIQIAGFLTAISTKGIVPEEIAGCAGVLQKKRTPISSDLPLLDTCGTGGDGLGTFNISSMSALVAASCGASVAKHGNRAVSSRSGSADFYRELGIEIDLTAEETQNLLRKNDFAFLFAPVFHGAMKYAAPARKTLKVKTIMNLLGPLVNPAGAHYQLIGVYSAALAPVMARAAVMLGIKRGMVVHGFDGEDELSVTGKSLVVEILEDGSLKEYEFDPHESCGIPKYSLEELAGGDGKTNAELARQIIGGQGVDAIRDAVCLNAGAALYIYGIADSIADGFSRAREALSSGAVADKLKDTIYLARRIRDGRS</sequence>
<dbReference type="Pfam" id="PF02885">
    <property type="entry name" value="Glycos_trans_3N"/>
    <property type="match status" value="1"/>
</dbReference>
<protein>
    <recommendedName>
        <fullName evidence="10">Anthranilate phosphoribosyltransferase</fullName>
        <ecNumber evidence="10">2.4.2.18</ecNumber>
    </recommendedName>
</protein>
<dbReference type="GO" id="GO:0005829">
    <property type="term" value="C:cytosol"/>
    <property type="evidence" value="ECO:0007669"/>
    <property type="project" value="TreeGrafter"/>
</dbReference>
<dbReference type="Pfam" id="PF00117">
    <property type="entry name" value="GATase"/>
    <property type="match status" value="1"/>
</dbReference>
<evidence type="ECO:0000256" key="6">
    <source>
        <dbReference type="ARBA" id="ARBA00022962"/>
    </source>
</evidence>
<dbReference type="InterPro" id="IPR017459">
    <property type="entry name" value="Glycosyl_Trfase_fam3_N_dom"/>
</dbReference>
<dbReference type="AlphaFoldDB" id="V5WDK3"/>
<evidence type="ECO:0000256" key="4">
    <source>
        <dbReference type="ARBA" id="ARBA00022679"/>
    </source>
</evidence>
<dbReference type="PROSITE" id="PS51273">
    <property type="entry name" value="GATASE_TYPE_1"/>
    <property type="match status" value="1"/>
</dbReference>
<comment type="catalytic activity">
    <reaction evidence="8 10">
        <text>N-(5-phospho-beta-D-ribosyl)anthranilate + diphosphate = 5-phospho-alpha-D-ribose 1-diphosphate + anthranilate</text>
        <dbReference type="Rhea" id="RHEA:11768"/>
        <dbReference type="ChEBI" id="CHEBI:16567"/>
        <dbReference type="ChEBI" id="CHEBI:18277"/>
        <dbReference type="ChEBI" id="CHEBI:33019"/>
        <dbReference type="ChEBI" id="CHEBI:58017"/>
        <dbReference type="EC" id="2.4.2.18"/>
    </reaction>
</comment>
<dbReference type="PRINTS" id="PR00099">
    <property type="entry name" value="CPSGATASE"/>
</dbReference>
<dbReference type="GO" id="GO:0000287">
    <property type="term" value="F:magnesium ion binding"/>
    <property type="evidence" value="ECO:0007669"/>
    <property type="project" value="UniProtKB-UniRule"/>
</dbReference>
<evidence type="ECO:0000313" key="15">
    <source>
        <dbReference type="Proteomes" id="UP000018680"/>
    </source>
</evidence>
<keyword evidence="10" id="KW-0460">Magnesium</keyword>
<keyword evidence="2 10" id="KW-0028">Amino-acid biosynthesis</keyword>
<dbReference type="STRING" id="1307761.L21SP2_0195"/>
<evidence type="ECO:0000256" key="8">
    <source>
        <dbReference type="ARBA" id="ARBA00052328"/>
    </source>
</evidence>
<dbReference type="GO" id="GO:0000162">
    <property type="term" value="P:L-tryptophan biosynthetic process"/>
    <property type="evidence" value="ECO:0007669"/>
    <property type="project" value="UniProtKB-UniRule"/>
</dbReference>
<dbReference type="InterPro" id="IPR000312">
    <property type="entry name" value="Glycosyl_Trfase_fam3"/>
</dbReference>
<reference evidence="14 15" key="1">
    <citation type="journal article" date="2015" name="Stand. Genomic Sci.">
        <title>Complete genome sequence and description of Salinispira pacifica gen. nov., sp. nov., a novel spirochaete isolated form a hypersaline microbial mat.</title>
        <authorList>
            <person name="Ben Hania W."/>
            <person name="Joseph M."/>
            <person name="Schumann P."/>
            <person name="Bunk B."/>
            <person name="Fiebig A."/>
            <person name="Sproer C."/>
            <person name="Klenk H.P."/>
            <person name="Fardeau M.L."/>
            <person name="Spring S."/>
        </authorList>
    </citation>
    <scope>NUCLEOTIDE SEQUENCE [LARGE SCALE GENOMIC DNA]</scope>
    <source>
        <strain evidence="14 15">L21-RPul-D2</strain>
    </source>
</reference>
<dbReference type="Gene3D" id="3.40.50.880">
    <property type="match status" value="1"/>
</dbReference>
<feature type="binding site" evidence="10">
    <location>
        <position position="272"/>
    </location>
    <ligand>
        <name>anthranilate</name>
        <dbReference type="ChEBI" id="CHEBI:16567"/>
        <label>1</label>
    </ligand>
</feature>
<dbReference type="FunFam" id="3.40.50.880:FF:000003">
    <property type="entry name" value="Anthranilate synthase component II"/>
    <property type="match status" value="1"/>
</dbReference>
<keyword evidence="5 10" id="KW-0822">Tryptophan biosynthesis</keyword>
<feature type="domain" description="Glycosyl transferase family 3 N-terminal" evidence="13">
    <location>
        <begin position="199"/>
        <end position="255"/>
    </location>
</feature>
<dbReference type="eggNOG" id="COG0512">
    <property type="taxonomic scope" value="Bacteria"/>
</dbReference>
<keyword evidence="7 10" id="KW-0057">Aromatic amino acid biosynthesis</keyword>
<feature type="binding site" evidence="10">
    <location>
        <position position="418"/>
    </location>
    <ligand>
        <name>Mg(2+)</name>
        <dbReference type="ChEBI" id="CHEBI:18420"/>
        <label>1</label>
    </ligand>
</feature>
<evidence type="ECO:0000256" key="3">
    <source>
        <dbReference type="ARBA" id="ARBA00022676"/>
    </source>
</evidence>
<keyword evidence="3 10" id="KW-0328">Glycosyltransferase</keyword>
<dbReference type="Gene3D" id="1.20.970.10">
    <property type="entry name" value="Transferase, Pyrimidine Nucleoside Phosphorylase, Chain C"/>
    <property type="match status" value="1"/>
</dbReference>
<dbReference type="SUPFAM" id="SSF52317">
    <property type="entry name" value="Class I glutamine amidotransferase-like"/>
    <property type="match status" value="1"/>
</dbReference>
<dbReference type="FunFam" id="3.40.1030.10:FF:000002">
    <property type="entry name" value="Anthranilate phosphoribosyltransferase"/>
    <property type="match status" value="1"/>
</dbReference>
<dbReference type="KEGG" id="slr:L21SP2_0195"/>
<feature type="binding site" evidence="10">
    <location>
        <position position="272"/>
    </location>
    <ligand>
        <name>5-phospho-alpha-D-ribose 1-diphosphate</name>
        <dbReference type="ChEBI" id="CHEBI:58017"/>
    </ligand>
</feature>
<dbReference type="UniPathway" id="UPA00035">
    <property type="reaction ID" value="UER00041"/>
</dbReference>
<dbReference type="GO" id="GO:0004048">
    <property type="term" value="F:anthranilate phosphoribosyltransferase activity"/>
    <property type="evidence" value="ECO:0007669"/>
    <property type="project" value="UniProtKB-UniRule"/>
</dbReference>
<comment type="function">
    <text evidence="10">Catalyzes the transfer of the phosphoribosyl group of 5-phosphorylribose-1-pyrophosphate (PRPP) to anthranilate to yield N-(5'-phosphoribosyl)-anthranilate (PRA).</text>
</comment>
<feature type="binding site" evidence="10">
    <location>
        <position position="417"/>
    </location>
    <ligand>
        <name>Mg(2+)</name>
        <dbReference type="ChEBI" id="CHEBI:18420"/>
        <label>2</label>
    </ligand>
</feature>
<dbReference type="SUPFAM" id="SSF52418">
    <property type="entry name" value="Nucleoside phosphorylase/phosphoribosyltransferase catalytic domain"/>
    <property type="match status" value="1"/>
</dbReference>
<dbReference type="HOGENOM" id="CLU_014340_3_2_12"/>
<dbReference type="OrthoDB" id="9806430at2"/>
<dbReference type="PANTHER" id="PTHR43285:SF2">
    <property type="entry name" value="ANTHRANILATE PHOSPHORIBOSYLTRANSFERASE"/>
    <property type="match status" value="1"/>
</dbReference>
<feature type="binding site" evidence="10">
    <location>
        <position position="358"/>
    </location>
    <ligand>
        <name>anthranilate</name>
        <dbReference type="ChEBI" id="CHEBI:16567"/>
        <label>2</label>
    </ligand>
</feature>
<dbReference type="RefSeq" id="WP_024266572.1">
    <property type="nucleotide sequence ID" value="NC_023035.1"/>
</dbReference>
<keyword evidence="10" id="KW-0479">Metal-binding</keyword>
<proteinExistence type="inferred from homology"/>
<name>V5WDK3_9SPIO</name>
<dbReference type="InterPro" id="IPR035902">
    <property type="entry name" value="Nuc_phospho_transferase"/>
</dbReference>
<dbReference type="HAMAP" id="MF_00211">
    <property type="entry name" value="TrpD"/>
    <property type="match status" value="1"/>
</dbReference>
<feature type="binding site" evidence="10">
    <location>
        <position position="312"/>
    </location>
    <ligand>
        <name>5-phospho-alpha-D-ribose 1-diphosphate</name>
        <dbReference type="ChEBI" id="CHEBI:58017"/>
    </ligand>
</feature>
<comment type="subunit">
    <text evidence="10">Homodimer.</text>
</comment>
<dbReference type="EC" id="2.4.2.18" evidence="10"/>
<evidence type="ECO:0000256" key="9">
    <source>
        <dbReference type="ARBA" id="ARBA00061188"/>
    </source>
</evidence>
<feature type="binding site" evidence="10">
    <location>
        <begin position="300"/>
        <end position="308"/>
    </location>
    <ligand>
        <name>5-phospho-alpha-D-ribose 1-diphosphate</name>
        <dbReference type="ChEBI" id="CHEBI:58017"/>
    </ligand>
</feature>
<comment type="similarity">
    <text evidence="10">Belongs to the anthranilate phosphoribosyltransferase family.</text>
</comment>
<feature type="binding site" evidence="10">
    <location>
        <position position="418"/>
    </location>
    <ligand>
        <name>Mg(2+)</name>
        <dbReference type="ChEBI" id="CHEBI:18420"/>
        <label>2</label>
    </ligand>
</feature>
<dbReference type="InterPro" id="IPR005940">
    <property type="entry name" value="Anthranilate_Pribosyl_Tfrase"/>
</dbReference>
<evidence type="ECO:0000259" key="12">
    <source>
        <dbReference type="Pfam" id="PF00591"/>
    </source>
</evidence>
<evidence type="ECO:0000256" key="10">
    <source>
        <dbReference type="HAMAP-Rule" id="MF_00211"/>
    </source>
</evidence>
<evidence type="ECO:0000256" key="7">
    <source>
        <dbReference type="ARBA" id="ARBA00023141"/>
    </source>
</evidence>
<dbReference type="PATRIC" id="fig|1307761.3.peg.196"/>
<dbReference type="NCBIfam" id="TIGR00566">
    <property type="entry name" value="trpG_papA"/>
    <property type="match status" value="1"/>
</dbReference>
<dbReference type="Gene3D" id="3.40.1030.10">
    <property type="entry name" value="Nucleoside phosphorylase/phosphoribosyltransferase catalytic domain"/>
    <property type="match status" value="1"/>
</dbReference>
<dbReference type="Pfam" id="PF00591">
    <property type="entry name" value="Glycos_transf_3"/>
    <property type="match status" value="1"/>
</dbReference>
<keyword evidence="6" id="KW-0315">Glutamine amidotransferase</keyword>
<dbReference type="CDD" id="cd01743">
    <property type="entry name" value="GATase1_Anthranilate_Synthase"/>
    <property type="match status" value="1"/>
</dbReference>
<dbReference type="PANTHER" id="PTHR43285">
    <property type="entry name" value="ANTHRANILATE PHOSPHORIBOSYLTRANSFERASE"/>
    <property type="match status" value="1"/>
</dbReference>
<keyword evidence="15" id="KW-1185">Reference proteome</keyword>
<evidence type="ECO:0000259" key="11">
    <source>
        <dbReference type="Pfam" id="PF00117"/>
    </source>
</evidence>
<feature type="binding site" evidence="10">
    <location>
        <position position="280"/>
    </location>
    <ligand>
        <name>5-phospho-alpha-D-ribose 1-diphosphate</name>
        <dbReference type="ChEBI" id="CHEBI:58017"/>
    </ligand>
</feature>
<evidence type="ECO:0000256" key="5">
    <source>
        <dbReference type="ARBA" id="ARBA00022822"/>
    </source>
</evidence>
<comment type="pathway">
    <text evidence="1 10">Amino-acid biosynthesis; L-tryptophan biosynthesis; L-tryptophan from chorismate: step 2/5.</text>
</comment>
<organism evidence="14 15">
    <name type="scientific">Salinispira pacifica</name>
    <dbReference type="NCBI Taxonomy" id="1307761"/>
    <lineage>
        <taxon>Bacteria</taxon>
        <taxon>Pseudomonadati</taxon>
        <taxon>Spirochaetota</taxon>
        <taxon>Spirochaetia</taxon>
        <taxon>Spirochaetales</taxon>
        <taxon>Spirochaetaceae</taxon>
        <taxon>Salinispira</taxon>
    </lineage>
</organism>
<comment type="cofactor">
    <cofactor evidence="10">
        <name>Mg(2+)</name>
        <dbReference type="ChEBI" id="CHEBI:18420"/>
    </cofactor>
    <text evidence="10">Binds 2 magnesium ions per monomer.</text>
</comment>